<dbReference type="Proteomes" id="UP000654993">
    <property type="component" value="Unassembled WGS sequence"/>
</dbReference>
<evidence type="ECO:0000256" key="3">
    <source>
        <dbReference type="ARBA" id="ARBA00023159"/>
    </source>
</evidence>
<dbReference type="InterPro" id="IPR036388">
    <property type="entry name" value="WH-like_DNA-bd_sf"/>
</dbReference>
<dbReference type="GO" id="GO:0003677">
    <property type="term" value="F:DNA binding"/>
    <property type="evidence" value="ECO:0007669"/>
    <property type="project" value="UniProtKB-KW"/>
</dbReference>
<evidence type="ECO:0000259" key="5">
    <source>
        <dbReference type="PROSITE" id="PS50042"/>
    </source>
</evidence>
<keyword evidence="1" id="KW-0805">Transcription regulation</keyword>
<evidence type="ECO:0000259" key="6">
    <source>
        <dbReference type="PROSITE" id="PS51063"/>
    </source>
</evidence>
<dbReference type="SUPFAM" id="SSF46785">
    <property type="entry name" value="Winged helix' DNA-binding domain"/>
    <property type="match status" value="1"/>
</dbReference>
<keyword evidence="8" id="KW-1185">Reference proteome</keyword>
<name>A0A916QC36_9BACL</name>
<evidence type="ECO:0000256" key="4">
    <source>
        <dbReference type="ARBA" id="ARBA00023163"/>
    </source>
</evidence>
<dbReference type="InterPro" id="IPR014710">
    <property type="entry name" value="RmlC-like_jellyroll"/>
</dbReference>
<feature type="domain" description="Cyclic nucleotide-binding" evidence="5">
    <location>
        <begin position="16"/>
        <end position="115"/>
    </location>
</feature>
<dbReference type="InterPro" id="IPR018490">
    <property type="entry name" value="cNMP-bd_dom_sf"/>
</dbReference>
<dbReference type="CDD" id="cd00038">
    <property type="entry name" value="CAP_ED"/>
    <property type="match status" value="1"/>
</dbReference>
<dbReference type="RefSeq" id="WP_200966265.1">
    <property type="nucleotide sequence ID" value="NZ_BMAQ01000009.1"/>
</dbReference>
<dbReference type="Gene3D" id="1.10.10.10">
    <property type="entry name" value="Winged helix-like DNA-binding domain superfamily/Winged helix DNA-binding domain"/>
    <property type="match status" value="1"/>
</dbReference>
<dbReference type="PROSITE" id="PS00042">
    <property type="entry name" value="HTH_CRP_1"/>
    <property type="match status" value="1"/>
</dbReference>
<accession>A0A916QC36</accession>
<dbReference type="GO" id="GO:0003700">
    <property type="term" value="F:DNA-binding transcription factor activity"/>
    <property type="evidence" value="ECO:0007669"/>
    <property type="project" value="InterPro"/>
</dbReference>
<dbReference type="Pfam" id="PF13545">
    <property type="entry name" value="HTH_Crp_2"/>
    <property type="match status" value="1"/>
</dbReference>
<dbReference type="Pfam" id="PF00027">
    <property type="entry name" value="cNMP_binding"/>
    <property type="match status" value="1"/>
</dbReference>
<proteinExistence type="predicted"/>
<dbReference type="SMART" id="SM00419">
    <property type="entry name" value="HTH_CRP"/>
    <property type="match status" value="1"/>
</dbReference>
<dbReference type="PROSITE" id="PS51063">
    <property type="entry name" value="HTH_CRP_2"/>
    <property type="match status" value="1"/>
</dbReference>
<dbReference type="PANTHER" id="PTHR24567">
    <property type="entry name" value="CRP FAMILY TRANSCRIPTIONAL REGULATORY PROTEIN"/>
    <property type="match status" value="1"/>
</dbReference>
<evidence type="ECO:0000313" key="8">
    <source>
        <dbReference type="Proteomes" id="UP000654993"/>
    </source>
</evidence>
<dbReference type="GO" id="GO:0005829">
    <property type="term" value="C:cytosol"/>
    <property type="evidence" value="ECO:0007669"/>
    <property type="project" value="TreeGrafter"/>
</dbReference>
<dbReference type="CDD" id="cd00092">
    <property type="entry name" value="HTH_CRP"/>
    <property type="match status" value="1"/>
</dbReference>
<dbReference type="SUPFAM" id="SSF51206">
    <property type="entry name" value="cAMP-binding domain-like"/>
    <property type="match status" value="1"/>
</dbReference>
<evidence type="ECO:0000313" key="7">
    <source>
        <dbReference type="EMBL" id="GFR38006.1"/>
    </source>
</evidence>
<keyword evidence="4" id="KW-0804">Transcription</keyword>
<dbReference type="InterPro" id="IPR012318">
    <property type="entry name" value="HTH_CRP"/>
</dbReference>
<dbReference type="EMBL" id="BMAQ01000009">
    <property type="protein sequence ID" value="GFR38006.1"/>
    <property type="molecule type" value="Genomic_DNA"/>
</dbReference>
<organism evidence="7 8">
    <name type="scientific">Insulibacter thermoxylanivorax</name>
    <dbReference type="NCBI Taxonomy" id="2749268"/>
    <lineage>
        <taxon>Bacteria</taxon>
        <taxon>Bacillati</taxon>
        <taxon>Bacillota</taxon>
        <taxon>Bacilli</taxon>
        <taxon>Bacillales</taxon>
        <taxon>Paenibacillaceae</taxon>
        <taxon>Insulibacter</taxon>
    </lineage>
</organism>
<dbReference type="PANTHER" id="PTHR24567:SF74">
    <property type="entry name" value="HTH-TYPE TRANSCRIPTIONAL REGULATOR ARCR"/>
    <property type="match status" value="1"/>
</dbReference>
<gene>
    <name evidence="7" type="primary">fnr</name>
    <name evidence="7" type="ORF">PRECH8_13020</name>
</gene>
<dbReference type="InterPro" id="IPR050397">
    <property type="entry name" value="Env_Response_Regulators"/>
</dbReference>
<dbReference type="AlphaFoldDB" id="A0A916QC36"/>
<protein>
    <submittedName>
        <fullName evidence="7">Anaerobic regulatory protein</fullName>
    </submittedName>
</protein>
<dbReference type="InterPro" id="IPR018335">
    <property type="entry name" value="Tscrpt_reg_HTH_Crp-type_CS"/>
</dbReference>
<reference evidence="7" key="1">
    <citation type="submission" date="2020-08" db="EMBL/GenBank/DDBJ databases">
        <authorList>
            <person name="Uke A."/>
            <person name="Chhe C."/>
            <person name="Baramee S."/>
            <person name="Kosugi A."/>
        </authorList>
    </citation>
    <scope>NUCLEOTIDE SEQUENCE</scope>
    <source>
        <strain evidence="7">DA-C8</strain>
    </source>
</reference>
<dbReference type="PROSITE" id="PS50042">
    <property type="entry name" value="CNMP_BINDING_3"/>
    <property type="match status" value="1"/>
</dbReference>
<dbReference type="Gene3D" id="2.60.120.10">
    <property type="entry name" value="Jelly Rolls"/>
    <property type="match status" value="1"/>
</dbReference>
<dbReference type="InterPro" id="IPR000595">
    <property type="entry name" value="cNMP-bd_dom"/>
</dbReference>
<feature type="domain" description="HTH crp-type" evidence="6">
    <location>
        <begin position="146"/>
        <end position="219"/>
    </location>
</feature>
<keyword evidence="2" id="KW-0238">DNA-binding</keyword>
<evidence type="ECO:0000256" key="2">
    <source>
        <dbReference type="ARBA" id="ARBA00023125"/>
    </source>
</evidence>
<keyword evidence="3" id="KW-0010">Activator</keyword>
<reference evidence="7" key="2">
    <citation type="journal article" date="2021" name="Data Brief">
        <title>Draft genome sequence data of the facultative, thermophilic, xylanolytic bacterium Paenibacillus sp. strain DA-C8.</title>
        <authorList>
            <person name="Chhe C."/>
            <person name="Uke A."/>
            <person name="Baramee S."/>
            <person name="Ungkulpasvich U."/>
            <person name="Tachaapaikoon C."/>
            <person name="Pason P."/>
            <person name="Waeonukul R."/>
            <person name="Ratanakhanokchai K."/>
            <person name="Kosugi A."/>
        </authorList>
    </citation>
    <scope>NUCLEOTIDE SEQUENCE</scope>
    <source>
        <strain evidence="7">DA-C8</strain>
    </source>
</reference>
<dbReference type="PRINTS" id="PR00034">
    <property type="entry name" value="HTHCRP"/>
</dbReference>
<dbReference type="InterPro" id="IPR036390">
    <property type="entry name" value="WH_DNA-bd_sf"/>
</dbReference>
<sequence>MSLLIDNQETRANFCISPENMKRLQEIMIDQKVTKDSPLFWEHDAADKVYYIKKGKIKVTKNSNDGKVFILYVFREGDFVGQLDPYSDSTQQFNGIAIEDSVVGVIHKQDLETLLWQYSDLAIDFMKWMGLVSRITQTKFRDLIMYGKQGALCSTLIRLANSYGVETPEGILIKQKLTNTDLADYIGAARESVSRMLSALKKENAVDMKDGYLLLKDIDYLKDICHCETCPKEICRI</sequence>
<evidence type="ECO:0000256" key="1">
    <source>
        <dbReference type="ARBA" id="ARBA00023015"/>
    </source>
</evidence>
<comment type="caution">
    <text evidence="7">The sequence shown here is derived from an EMBL/GenBank/DDBJ whole genome shotgun (WGS) entry which is preliminary data.</text>
</comment>